<name>A0A9X3UG04_9HYPH</name>
<organism evidence="2 3">
    <name type="scientific">Hoeflea prorocentri</name>
    <dbReference type="NCBI Taxonomy" id="1922333"/>
    <lineage>
        <taxon>Bacteria</taxon>
        <taxon>Pseudomonadati</taxon>
        <taxon>Pseudomonadota</taxon>
        <taxon>Alphaproteobacteria</taxon>
        <taxon>Hyphomicrobiales</taxon>
        <taxon>Rhizobiaceae</taxon>
        <taxon>Hoeflea</taxon>
    </lineage>
</organism>
<dbReference type="AlphaFoldDB" id="A0A9X3UG04"/>
<dbReference type="Pfam" id="PF01243">
    <property type="entry name" value="PNPOx_N"/>
    <property type="match status" value="1"/>
</dbReference>
<sequence length="153" mass="16445">MLTTDMIELIRNYPAGMVATVNEDRTPSVSPKATFVIIDDRTIAFGNLRSPGTLANIRRHPAVEVCFLDVLARKALRVTGTGSIISKSKASTAMIAAFDDAWGDYLPLMSAFVSIAISEAEPILSPAYDVGHSEADLRAANLKKLNQLQAGQP</sequence>
<dbReference type="InterPro" id="IPR012349">
    <property type="entry name" value="Split_barrel_FMN-bd"/>
</dbReference>
<evidence type="ECO:0000313" key="3">
    <source>
        <dbReference type="Proteomes" id="UP001151234"/>
    </source>
</evidence>
<dbReference type="InterPro" id="IPR011576">
    <property type="entry name" value="Pyridox_Oxase_N"/>
</dbReference>
<dbReference type="Gene3D" id="2.30.110.10">
    <property type="entry name" value="Electron Transport, Fmn-binding Protein, Chain A"/>
    <property type="match status" value="1"/>
</dbReference>
<keyword evidence="3" id="KW-1185">Reference proteome</keyword>
<protein>
    <submittedName>
        <fullName evidence="2">Pyridoxamine 5'-phosphate oxidase family protein</fullName>
    </submittedName>
</protein>
<comment type="caution">
    <text evidence="2">The sequence shown here is derived from an EMBL/GenBank/DDBJ whole genome shotgun (WGS) entry which is preliminary data.</text>
</comment>
<evidence type="ECO:0000313" key="2">
    <source>
        <dbReference type="EMBL" id="MDA5397714.1"/>
    </source>
</evidence>
<gene>
    <name evidence="2" type="ORF">OQ273_03925</name>
</gene>
<dbReference type="PANTHER" id="PTHR40660">
    <property type="entry name" value="5'-PHOSPHATE OXIDASE PUTATIVE DOMAIN-CONTAINING PROTEIN-RELATED"/>
    <property type="match status" value="1"/>
</dbReference>
<evidence type="ECO:0000259" key="1">
    <source>
        <dbReference type="Pfam" id="PF01243"/>
    </source>
</evidence>
<accession>A0A9X3UG04</accession>
<proteinExistence type="predicted"/>
<dbReference type="PANTHER" id="PTHR40660:SF1">
    <property type="entry name" value="5'-PHOSPHATE OXIDASE PUTATIVE DOMAIN-CONTAINING PROTEIN-RELATED"/>
    <property type="match status" value="1"/>
</dbReference>
<dbReference type="Proteomes" id="UP001151234">
    <property type="component" value="Unassembled WGS sequence"/>
</dbReference>
<dbReference type="SUPFAM" id="SSF50475">
    <property type="entry name" value="FMN-binding split barrel"/>
    <property type="match status" value="1"/>
</dbReference>
<dbReference type="RefSeq" id="WP_267989169.1">
    <property type="nucleotide sequence ID" value="NZ_JAPJZI010000001.1"/>
</dbReference>
<dbReference type="EMBL" id="JAPJZI010000001">
    <property type="protein sequence ID" value="MDA5397714.1"/>
    <property type="molecule type" value="Genomic_DNA"/>
</dbReference>
<reference evidence="2" key="1">
    <citation type="submission" date="2022-11" db="EMBL/GenBank/DDBJ databases">
        <title>Draft genome sequence of Hoeflea poritis E7-10 and Hoeflea prorocentri PM5-8, separated from scleractinian coral Porites lutea and marine dinoflagellate.</title>
        <authorList>
            <person name="Zhang G."/>
            <person name="Wei Q."/>
            <person name="Cai L."/>
        </authorList>
    </citation>
    <scope>NUCLEOTIDE SEQUENCE</scope>
    <source>
        <strain evidence="2">PM5-8</strain>
    </source>
</reference>
<feature type="domain" description="Pyridoxamine 5'-phosphate oxidase N-terminal" evidence="1">
    <location>
        <begin position="6"/>
        <end position="103"/>
    </location>
</feature>